<evidence type="ECO:0000256" key="3">
    <source>
        <dbReference type="ARBA" id="ARBA00022737"/>
    </source>
</evidence>
<proteinExistence type="inferred from homology"/>
<evidence type="ECO:0000256" key="5">
    <source>
        <dbReference type="ARBA" id="ARBA00022803"/>
    </source>
</evidence>
<dbReference type="OMA" id="QWRGDIE"/>
<dbReference type="Proteomes" id="UP000694843">
    <property type="component" value="Unplaced"/>
</dbReference>
<evidence type="ECO:0000256" key="1">
    <source>
        <dbReference type="ARBA" id="ARBA00004572"/>
    </source>
</evidence>
<dbReference type="GO" id="GO:0045039">
    <property type="term" value="P:protein insertion into mitochondrial inner membrane"/>
    <property type="evidence" value="ECO:0007669"/>
    <property type="project" value="TreeGrafter"/>
</dbReference>
<keyword evidence="4" id="KW-1000">Mitochondrion outer membrane</keyword>
<dbReference type="InterPro" id="IPR011990">
    <property type="entry name" value="TPR-like_helical_dom_sf"/>
</dbReference>
<dbReference type="GO" id="GO:0030943">
    <property type="term" value="F:mitochondrion targeting sequence binding"/>
    <property type="evidence" value="ECO:0007669"/>
    <property type="project" value="TreeGrafter"/>
</dbReference>
<keyword evidence="13" id="KW-1185">Reference proteome</keyword>
<dbReference type="SMART" id="SM00028">
    <property type="entry name" value="TPR"/>
    <property type="match status" value="9"/>
</dbReference>
<dbReference type="Pfam" id="PF14559">
    <property type="entry name" value="TPR_19"/>
    <property type="match status" value="1"/>
</dbReference>
<keyword evidence="6 12" id="KW-1133">Transmembrane helix</keyword>
<comment type="similarity">
    <text evidence="9">Belongs to the Tom70 family.</text>
</comment>
<feature type="repeat" description="TPR" evidence="10">
    <location>
        <begin position="329"/>
        <end position="362"/>
    </location>
</feature>
<accession>A0A8B7NC42</accession>
<dbReference type="CTD" id="34618"/>
<keyword evidence="14" id="KW-0675">Receptor</keyword>
<dbReference type="SUPFAM" id="SSF48452">
    <property type="entry name" value="TPR-like"/>
    <property type="match status" value="2"/>
</dbReference>
<dbReference type="AlphaFoldDB" id="A0A8B7NC42"/>
<dbReference type="OrthoDB" id="66418at2759"/>
<dbReference type="KEGG" id="hazt:108668434"/>
<feature type="transmembrane region" description="Helical" evidence="12">
    <location>
        <begin position="20"/>
        <end position="38"/>
    </location>
</feature>
<name>A0A8B7NC42_HYAAZ</name>
<keyword evidence="8 12" id="KW-0472">Membrane</keyword>
<dbReference type="GO" id="GO:0030150">
    <property type="term" value="P:protein import into mitochondrial matrix"/>
    <property type="evidence" value="ECO:0007669"/>
    <property type="project" value="TreeGrafter"/>
</dbReference>
<dbReference type="GO" id="GO:0005741">
    <property type="term" value="C:mitochondrial outer membrane"/>
    <property type="evidence" value="ECO:0007669"/>
    <property type="project" value="UniProtKB-SubCell"/>
</dbReference>
<dbReference type="Pfam" id="PF13432">
    <property type="entry name" value="TPR_16"/>
    <property type="match status" value="1"/>
</dbReference>
<dbReference type="Pfam" id="PF13181">
    <property type="entry name" value="TPR_8"/>
    <property type="match status" value="1"/>
</dbReference>
<reference evidence="14" key="1">
    <citation type="submission" date="2025-08" db="UniProtKB">
        <authorList>
            <consortium name="RefSeq"/>
        </authorList>
    </citation>
    <scope>IDENTIFICATION</scope>
    <source>
        <tissue evidence="14">Whole organism</tissue>
    </source>
</reference>
<dbReference type="RefSeq" id="XP_018011149.1">
    <property type="nucleotide sequence ID" value="XM_018155660.2"/>
</dbReference>
<evidence type="ECO:0000256" key="4">
    <source>
        <dbReference type="ARBA" id="ARBA00022787"/>
    </source>
</evidence>
<comment type="subcellular location">
    <subcellularLocation>
        <location evidence="1">Mitochondrion outer membrane</location>
        <topology evidence="1">Single-pass membrane protein</topology>
    </subcellularLocation>
</comment>
<keyword evidence="7" id="KW-0496">Mitochondrion</keyword>
<dbReference type="GO" id="GO:0008320">
    <property type="term" value="F:protein transmembrane transporter activity"/>
    <property type="evidence" value="ECO:0007669"/>
    <property type="project" value="TreeGrafter"/>
</dbReference>
<dbReference type="InterPro" id="IPR019734">
    <property type="entry name" value="TPR_rpt"/>
</dbReference>
<gene>
    <name evidence="14" type="primary">LOC108668434</name>
</gene>
<evidence type="ECO:0000256" key="8">
    <source>
        <dbReference type="ARBA" id="ARBA00023136"/>
    </source>
</evidence>
<protein>
    <submittedName>
        <fullName evidence="14">Mitochondrial import receptor subunit TOM70</fullName>
    </submittedName>
</protein>
<evidence type="ECO:0000256" key="11">
    <source>
        <dbReference type="SAM" id="MobiDB-lite"/>
    </source>
</evidence>
<dbReference type="PANTHER" id="PTHR46208">
    <property type="entry name" value="MITOCHONDRIAL IMPORT RECEPTOR SUBUNIT TOM70"/>
    <property type="match status" value="1"/>
</dbReference>
<keyword evidence="3" id="KW-0677">Repeat</keyword>
<evidence type="ECO:0000256" key="9">
    <source>
        <dbReference type="ARBA" id="ARBA00038030"/>
    </source>
</evidence>
<dbReference type="GeneID" id="108668434"/>
<sequence length="573" mass="64027">MSASKYIVAEDSGTSKWKLALAFGGAAFLCAGIYYKFYANSESTRDKKPPKKPSKTSGSSKAKNGTAKSTVDDQTPLGIAMKHKSTGNSHFLNKRYTEAIECYDAAIKACPPEAAQDLATFYQNKAAANEALQNWPEVLSSCSSALELNPRYSKALTRRARAAEALLDLDLALEDYTALCIIESFANQESLVLVDRILKEIGMAHAKEVFGVPRNQLPSKNHIKPYFNGFCSDPVFKEVLSEKEPADEEAEKHAVSNGYLRAVQHMREERYDQILECCSNELANPLSPYRARALLLRGSMYVLMLDRDNAKKDFNEIAAMESVPSEFRTVALAKLGSMEVAFNNSDEALVIYNRALNIDDKNPDVYHQRGQMFLMLSNIDAAIENFNKVVELAPDFAIGFIQKLHTDYRHACYKHDLSEAKKVIAEFEKARTRFPKCTELYLLLAQIYIDEEEYSKAEDQFTTLLANEPENPLGIVYRAMLQVQWKSDLDGAKKLIRKALEVDPMCELALENLATIHVQTGNLQDGVELFNRAIPLAKSLQEAAHYCALRDAAVAQIKVVQRLGITLPSPSQF</sequence>
<keyword evidence="5 10" id="KW-0802">TPR repeat</keyword>
<evidence type="ECO:0000256" key="2">
    <source>
        <dbReference type="ARBA" id="ARBA00022692"/>
    </source>
</evidence>
<keyword evidence="2 12" id="KW-0812">Transmembrane</keyword>
<feature type="region of interest" description="Disordered" evidence="11">
    <location>
        <begin position="43"/>
        <end position="77"/>
    </location>
</feature>
<evidence type="ECO:0000256" key="6">
    <source>
        <dbReference type="ARBA" id="ARBA00022989"/>
    </source>
</evidence>
<dbReference type="PANTHER" id="PTHR46208:SF1">
    <property type="entry name" value="MITOCHONDRIAL IMPORT RECEPTOR SUBUNIT TOM70"/>
    <property type="match status" value="1"/>
</dbReference>
<evidence type="ECO:0000313" key="13">
    <source>
        <dbReference type="Proteomes" id="UP000694843"/>
    </source>
</evidence>
<evidence type="ECO:0000256" key="10">
    <source>
        <dbReference type="PROSITE-ProRule" id="PRU00339"/>
    </source>
</evidence>
<feature type="repeat" description="TPR" evidence="10">
    <location>
        <begin position="438"/>
        <end position="471"/>
    </location>
</feature>
<dbReference type="Gene3D" id="1.25.40.10">
    <property type="entry name" value="Tetratricopeptide repeat domain"/>
    <property type="match status" value="2"/>
</dbReference>
<feature type="repeat" description="TPR" evidence="10">
    <location>
        <begin position="363"/>
        <end position="396"/>
    </location>
</feature>
<evidence type="ECO:0000256" key="12">
    <source>
        <dbReference type="SAM" id="Phobius"/>
    </source>
</evidence>
<organism evidence="13 14">
    <name type="scientific">Hyalella azteca</name>
    <name type="common">Amphipod</name>
    <dbReference type="NCBI Taxonomy" id="294128"/>
    <lineage>
        <taxon>Eukaryota</taxon>
        <taxon>Metazoa</taxon>
        <taxon>Ecdysozoa</taxon>
        <taxon>Arthropoda</taxon>
        <taxon>Crustacea</taxon>
        <taxon>Multicrustacea</taxon>
        <taxon>Malacostraca</taxon>
        <taxon>Eumalacostraca</taxon>
        <taxon>Peracarida</taxon>
        <taxon>Amphipoda</taxon>
        <taxon>Senticaudata</taxon>
        <taxon>Talitrida</taxon>
        <taxon>Talitroidea</taxon>
        <taxon>Hyalellidae</taxon>
        <taxon>Hyalella</taxon>
    </lineage>
</organism>
<evidence type="ECO:0000313" key="14">
    <source>
        <dbReference type="RefSeq" id="XP_018011149.1"/>
    </source>
</evidence>
<evidence type="ECO:0000256" key="7">
    <source>
        <dbReference type="ARBA" id="ARBA00023128"/>
    </source>
</evidence>
<dbReference type="PROSITE" id="PS50005">
    <property type="entry name" value="TPR"/>
    <property type="match status" value="3"/>
</dbReference>